<dbReference type="PaxDb" id="6945-B7PGV6"/>
<evidence type="ECO:0000313" key="1">
    <source>
        <dbReference type="EMBL" id="EEC05828.1"/>
    </source>
</evidence>
<evidence type="ECO:0000313" key="3">
    <source>
        <dbReference type="Proteomes" id="UP000001555"/>
    </source>
</evidence>
<reference evidence="2" key="2">
    <citation type="submission" date="2020-05" db="UniProtKB">
        <authorList>
            <consortium name="EnsemblMetazoa"/>
        </authorList>
    </citation>
    <scope>IDENTIFICATION</scope>
    <source>
        <strain evidence="2">wikel</strain>
    </source>
</reference>
<name>B7PGV6_IXOSC</name>
<organism>
    <name type="scientific">Ixodes scapularis</name>
    <name type="common">Black-legged tick</name>
    <name type="synonym">Deer tick</name>
    <dbReference type="NCBI Taxonomy" id="6945"/>
    <lineage>
        <taxon>Eukaryota</taxon>
        <taxon>Metazoa</taxon>
        <taxon>Ecdysozoa</taxon>
        <taxon>Arthropoda</taxon>
        <taxon>Chelicerata</taxon>
        <taxon>Arachnida</taxon>
        <taxon>Acari</taxon>
        <taxon>Parasitiformes</taxon>
        <taxon>Ixodida</taxon>
        <taxon>Ixodoidea</taxon>
        <taxon>Ixodidae</taxon>
        <taxon>Ixodinae</taxon>
        <taxon>Ixodes</taxon>
    </lineage>
</organism>
<accession>B7PGV6</accession>
<evidence type="ECO:0000313" key="2">
    <source>
        <dbReference type="EnsemblMetazoa" id="ISCW004976-PA"/>
    </source>
</evidence>
<gene>
    <name evidence="1" type="ORF">IscW_ISCW004976</name>
</gene>
<sequence>MHHLASCHRCYLMHEHSCRKGTLKLHACTFAGTEDKEPAICWRLIPEKPASNRDFGCASKDPQVVEINPQSSAKAAKCSSSIWHVKSQNFTFLAQLRMSLASILSCKRFISVVNKPYQ</sequence>
<dbReference type="VEuPathDB" id="VectorBase:ISCW004976"/>
<dbReference type="InParanoid" id="B7PGV6"/>
<dbReference type="EnsemblMetazoa" id="ISCW004976-RA">
    <property type="protein sequence ID" value="ISCW004976-PA"/>
    <property type="gene ID" value="ISCW004976"/>
</dbReference>
<reference evidence="1 3" key="1">
    <citation type="submission" date="2008-03" db="EMBL/GenBank/DDBJ databases">
        <title>Annotation of Ixodes scapularis.</title>
        <authorList>
            <consortium name="Ixodes scapularis Genome Project Consortium"/>
            <person name="Caler E."/>
            <person name="Hannick L.I."/>
            <person name="Bidwell S."/>
            <person name="Joardar V."/>
            <person name="Thiagarajan M."/>
            <person name="Amedeo P."/>
            <person name="Galinsky K.J."/>
            <person name="Schobel S."/>
            <person name="Inman J."/>
            <person name="Hostetler J."/>
            <person name="Miller J."/>
            <person name="Hammond M."/>
            <person name="Megy K."/>
            <person name="Lawson D."/>
            <person name="Kodira C."/>
            <person name="Sutton G."/>
            <person name="Meyer J."/>
            <person name="Hill C.A."/>
            <person name="Birren B."/>
            <person name="Nene V."/>
            <person name="Collins F."/>
            <person name="Alarcon-Chaidez F."/>
            <person name="Wikel S."/>
            <person name="Strausberg R."/>
        </authorList>
    </citation>
    <scope>NUCLEOTIDE SEQUENCE [LARGE SCALE GENOMIC DNA]</scope>
    <source>
        <strain evidence="3">Wikel</strain>
        <strain evidence="1">Wikel colony</strain>
    </source>
</reference>
<dbReference type="Proteomes" id="UP000001555">
    <property type="component" value="Unassembled WGS sequence"/>
</dbReference>
<dbReference type="EMBL" id="DS709673">
    <property type="protein sequence ID" value="EEC05828.1"/>
    <property type="molecule type" value="Genomic_DNA"/>
</dbReference>
<protein>
    <submittedName>
        <fullName evidence="1 2">Uncharacterized protein</fullName>
    </submittedName>
</protein>
<dbReference type="VEuPathDB" id="VectorBase:ISCI004976"/>
<dbReference type="EMBL" id="ABJB010897723">
    <property type="status" value="NOT_ANNOTATED_CDS"/>
    <property type="molecule type" value="Genomic_DNA"/>
</dbReference>
<keyword evidence="3" id="KW-1185">Reference proteome</keyword>
<dbReference type="AlphaFoldDB" id="B7PGV6"/>
<proteinExistence type="predicted"/>
<dbReference type="HOGENOM" id="CLU_2075731_0_0_1"/>